<dbReference type="GO" id="GO:0004252">
    <property type="term" value="F:serine-type endopeptidase activity"/>
    <property type="evidence" value="ECO:0007669"/>
    <property type="project" value="InterPro"/>
</dbReference>
<dbReference type="Gene3D" id="2.40.10.10">
    <property type="entry name" value="Trypsin-like serine proteases"/>
    <property type="match status" value="2"/>
</dbReference>
<proteinExistence type="predicted"/>
<keyword evidence="3" id="KW-1185">Reference proteome</keyword>
<dbReference type="GO" id="GO:0006508">
    <property type="term" value="P:proteolysis"/>
    <property type="evidence" value="ECO:0007669"/>
    <property type="project" value="InterPro"/>
</dbReference>
<dbReference type="InterPro" id="IPR018114">
    <property type="entry name" value="TRYPSIN_HIS"/>
</dbReference>
<dbReference type="EMBL" id="QBLH01003410">
    <property type="protein sequence ID" value="TGZ38507.1"/>
    <property type="molecule type" value="Genomic_DNA"/>
</dbReference>
<dbReference type="STRING" id="300112.A0A4S2JV58"/>
<dbReference type="InterPro" id="IPR043504">
    <property type="entry name" value="Peptidase_S1_PA_chymotrypsin"/>
</dbReference>
<organism evidence="2 3">
    <name type="scientific">Temnothorax longispinosus</name>
    <dbReference type="NCBI Taxonomy" id="300112"/>
    <lineage>
        <taxon>Eukaryota</taxon>
        <taxon>Metazoa</taxon>
        <taxon>Ecdysozoa</taxon>
        <taxon>Arthropoda</taxon>
        <taxon>Hexapoda</taxon>
        <taxon>Insecta</taxon>
        <taxon>Pterygota</taxon>
        <taxon>Neoptera</taxon>
        <taxon>Endopterygota</taxon>
        <taxon>Hymenoptera</taxon>
        <taxon>Apocrita</taxon>
        <taxon>Aculeata</taxon>
        <taxon>Formicoidea</taxon>
        <taxon>Formicidae</taxon>
        <taxon>Myrmicinae</taxon>
        <taxon>Temnothorax</taxon>
    </lineage>
</organism>
<evidence type="ECO:0000313" key="2">
    <source>
        <dbReference type="EMBL" id="TGZ38507.1"/>
    </source>
</evidence>
<dbReference type="Pfam" id="PF00089">
    <property type="entry name" value="Trypsin"/>
    <property type="match status" value="1"/>
</dbReference>
<dbReference type="PANTHER" id="PTHR24260">
    <property type="match status" value="1"/>
</dbReference>
<sequence length="130" mass="14537">MTIPAALSFLMRIMFPGFPYMVMVHQFNDNELVGLCSGTILSKRWVLTAAHCIGKHSRFHVVFGNVDKSGIYDFLRDASGGSPLVVVQNGQDLQIGIASFRGQFCSGNLPNVFTKDPSYKDWIREVMTLY</sequence>
<dbReference type="PROSITE" id="PS00134">
    <property type="entry name" value="TRYPSIN_HIS"/>
    <property type="match status" value="1"/>
</dbReference>
<dbReference type="PANTHER" id="PTHR24260:SF132">
    <property type="entry name" value="PEPTIDASE S1 DOMAIN-CONTAINING PROTEIN"/>
    <property type="match status" value="1"/>
</dbReference>
<dbReference type="AlphaFoldDB" id="A0A4S2JV58"/>
<protein>
    <recommendedName>
        <fullName evidence="1">Peptidase S1 domain-containing protein</fullName>
    </recommendedName>
</protein>
<name>A0A4S2JV58_9HYME</name>
<reference evidence="2 3" key="1">
    <citation type="journal article" date="2019" name="Philos. Trans. R. Soc. Lond., B, Biol. Sci.">
        <title>Ant behaviour and brain gene expression of defending hosts depend on the ecological success of the intruding social parasite.</title>
        <authorList>
            <person name="Kaur R."/>
            <person name="Stoldt M."/>
            <person name="Jongepier E."/>
            <person name="Feldmeyer B."/>
            <person name="Menzel F."/>
            <person name="Bornberg-Bauer E."/>
            <person name="Foitzik S."/>
        </authorList>
    </citation>
    <scope>NUCLEOTIDE SEQUENCE [LARGE SCALE GENOMIC DNA]</scope>
    <source>
        <tissue evidence="2">Whole body</tissue>
    </source>
</reference>
<evidence type="ECO:0000313" key="3">
    <source>
        <dbReference type="Proteomes" id="UP000310200"/>
    </source>
</evidence>
<dbReference type="Proteomes" id="UP000310200">
    <property type="component" value="Unassembled WGS sequence"/>
</dbReference>
<dbReference type="SUPFAM" id="SSF50494">
    <property type="entry name" value="Trypsin-like serine proteases"/>
    <property type="match status" value="1"/>
</dbReference>
<dbReference type="InterPro" id="IPR051333">
    <property type="entry name" value="CLIP_Serine_Protease"/>
</dbReference>
<comment type="caution">
    <text evidence="2">The sequence shown here is derived from an EMBL/GenBank/DDBJ whole genome shotgun (WGS) entry which is preliminary data.</text>
</comment>
<gene>
    <name evidence="2" type="ORF">DBV15_11896</name>
</gene>
<dbReference type="InterPro" id="IPR009003">
    <property type="entry name" value="Peptidase_S1_PA"/>
</dbReference>
<dbReference type="InterPro" id="IPR001254">
    <property type="entry name" value="Trypsin_dom"/>
</dbReference>
<evidence type="ECO:0000259" key="1">
    <source>
        <dbReference type="Pfam" id="PF00089"/>
    </source>
</evidence>
<accession>A0A4S2JV58</accession>
<feature type="domain" description="Peptidase S1" evidence="1">
    <location>
        <begin position="18"/>
        <end position="65"/>
    </location>
</feature>